<dbReference type="Proteomes" id="UP000249260">
    <property type="component" value="Unassembled WGS sequence"/>
</dbReference>
<evidence type="ECO:0000313" key="3">
    <source>
        <dbReference type="Proteomes" id="UP000249260"/>
    </source>
</evidence>
<keyword evidence="1" id="KW-0175">Coiled coil</keyword>
<gene>
    <name evidence="2" type="ORF">DL346_11245</name>
</gene>
<accession>A0A328U7C6</accession>
<evidence type="ECO:0000256" key="1">
    <source>
        <dbReference type="SAM" id="Coils"/>
    </source>
</evidence>
<dbReference type="AlphaFoldDB" id="A0A328U7C6"/>
<dbReference type="EMBL" id="QLUW01000002">
    <property type="protein sequence ID" value="RAP75994.1"/>
    <property type="molecule type" value="Genomic_DNA"/>
</dbReference>
<organism evidence="2 3">
    <name type="scientific">Paenibacillus montanisoli</name>
    <dbReference type="NCBI Taxonomy" id="2081970"/>
    <lineage>
        <taxon>Bacteria</taxon>
        <taxon>Bacillati</taxon>
        <taxon>Bacillota</taxon>
        <taxon>Bacilli</taxon>
        <taxon>Bacillales</taxon>
        <taxon>Paenibacillaceae</taxon>
        <taxon>Paenibacillus</taxon>
    </lineage>
</organism>
<protein>
    <submittedName>
        <fullName evidence="2">Uncharacterized protein</fullName>
    </submittedName>
</protein>
<dbReference type="RefSeq" id="WP_112882219.1">
    <property type="nucleotide sequence ID" value="NZ_QLUW01000002.1"/>
</dbReference>
<reference evidence="2 3" key="1">
    <citation type="submission" date="2018-06" db="EMBL/GenBank/DDBJ databases">
        <title>Paenibacillus montanisoli sp. nov., isolated from mountain area soil.</title>
        <authorList>
            <person name="Wu M."/>
        </authorList>
    </citation>
    <scope>NUCLEOTIDE SEQUENCE [LARGE SCALE GENOMIC DNA]</scope>
    <source>
        <strain evidence="2 3">RA17</strain>
    </source>
</reference>
<dbReference type="OrthoDB" id="3540923at2"/>
<name>A0A328U7C6_9BACL</name>
<proteinExistence type="predicted"/>
<evidence type="ECO:0000313" key="2">
    <source>
        <dbReference type="EMBL" id="RAP75994.1"/>
    </source>
</evidence>
<keyword evidence="3" id="KW-1185">Reference proteome</keyword>
<sequence length="315" mass="36131">MWEDFSQKLADAKERVHRLQKAQRRREELKKRQYAQERAIVEYELQLEAEQADVDKLTGLTLTNLFHTVLRSKAEQLELERQQALAAALRLQEEKKKLEDTKANLLQVGEMLASCSTAEHDYKQLMAAKESALRSAPESSLELAAMEEQIADQTVSVKEIQEALTAGQRVMASLEDASNSLEKAENWGKWDLWGGGGMITHHAKHDHIDNARNFIHQANHQLLEFRDELKDLERTIHVEIDISGTLKMADFWFDGLITDWIVQGRIQSSQEQTLQAIHNVRIVVNQLRSERSAAEAALSALRNKRQTWIEETKMD</sequence>
<feature type="coiled-coil region" evidence="1">
    <location>
        <begin position="2"/>
        <end position="111"/>
    </location>
</feature>
<feature type="coiled-coil region" evidence="1">
    <location>
        <begin position="284"/>
        <end position="311"/>
    </location>
</feature>
<comment type="caution">
    <text evidence="2">The sequence shown here is derived from an EMBL/GenBank/DDBJ whole genome shotgun (WGS) entry which is preliminary data.</text>
</comment>